<protein>
    <submittedName>
        <fullName evidence="1">Uncharacterized protein</fullName>
    </submittedName>
</protein>
<accession>A0A2S1LPY7</accession>
<reference evidence="1 2" key="1">
    <citation type="submission" date="2017-04" db="EMBL/GenBank/DDBJ databases">
        <title>Complete genome sequence of Flavobacterium kingsejong AJ004.</title>
        <authorList>
            <person name="Lee P.C."/>
        </authorList>
    </citation>
    <scope>NUCLEOTIDE SEQUENCE [LARGE SCALE GENOMIC DNA]</scope>
    <source>
        <strain evidence="1 2">AJ004</strain>
    </source>
</reference>
<name>A0A2S1LPY7_9FLAO</name>
<dbReference type="KEGG" id="fki:FK004_11585"/>
<dbReference type="Proteomes" id="UP000244677">
    <property type="component" value="Chromosome"/>
</dbReference>
<evidence type="ECO:0000313" key="1">
    <source>
        <dbReference type="EMBL" id="AWG25815.1"/>
    </source>
</evidence>
<sequence length="61" mass="7299">MTDYTFENRIISSIQKAKEKSEIELKFSTHDKLYNVLKNILNLELERVNCFHLCRMDSFSN</sequence>
<keyword evidence="2" id="KW-1185">Reference proteome</keyword>
<proteinExistence type="predicted"/>
<evidence type="ECO:0000313" key="2">
    <source>
        <dbReference type="Proteomes" id="UP000244677"/>
    </source>
</evidence>
<gene>
    <name evidence="1" type="ORF">FK004_11585</name>
</gene>
<organism evidence="1 2">
    <name type="scientific">Flavobacterium kingsejongi</name>
    <dbReference type="NCBI Taxonomy" id="1678728"/>
    <lineage>
        <taxon>Bacteria</taxon>
        <taxon>Pseudomonadati</taxon>
        <taxon>Bacteroidota</taxon>
        <taxon>Flavobacteriia</taxon>
        <taxon>Flavobacteriales</taxon>
        <taxon>Flavobacteriaceae</taxon>
        <taxon>Flavobacterium</taxon>
    </lineage>
</organism>
<dbReference type="EMBL" id="CP020919">
    <property type="protein sequence ID" value="AWG25815.1"/>
    <property type="molecule type" value="Genomic_DNA"/>
</dbReference>
<dbReference type="AlphaFoldDB" id="A0A2S1LPY7"/>